<dbReference type="Gene3D" id="3.40.50.2300">
    <property type="match status" value="1"/>
</dbReference>
<keyword evidence="2" id="KW-0217">Developmental protein</keyword>
<dbReference type="Gene3D" id="2.170.260.10">
    <property type="entry name" value="paz domain"/>
    <property type="match status" value="1"/>
</dbReference>
<keyword evidence="4" id="KW-0221">Differentiation</keyword>
<evidence type="ECO:0000256" key="4">
    <source>
        <dbReference type="ARBA" id="ARBA00022782"/>
    </source>
</evidence>
<dbReference type="Pfam" id="PF02171">
    <property type="entry name" value="Piwi"/>
    <property type="match status" value="1"/>
</dbReference>
<dbReference type="AlphaFoldDB" id="A0AAV4DJ61"/>
<feature type="compositionally biased region" description="Basic residues" evidence="8">
    <location>
        <begin position="9"/>
        <end position="20"/>
    </location>
</feature>
<organism evidence="11 12">
    <name type="scientific">Plakobranchus ocellatus</name>
    <dbReference type="NCBI Taxonomy" id="259542"/>
    <lineage>
        <taxon>Eukaryota</taxon>
        <taxon>Metazoa</taxon>
        <taxon>Spiralia</taxon>
        <taxon>Lophotrochozoa</taxon>
        <taxon>Mollusca</taxon>
        <taxon>Gastropoda</taxon>
        <taxon>Heterobranchia</taxon>
        <taxon>Euthyneura</taxon>
        <taxon>Panpulmonata</taxon>
        <taxon>Sacoglossa</taxon>
        <taxon>Placobranchoidea</taxon>
        <taxon>Plakobranchidae</taxon>
        <taxon>Plakobranchus</taxon>
    </lineage>
</organism>
<dbReference type="InterPro" id="IPR012337">
    <property type="entry name" value="RNaseH-like_sf"/>
</dbReference>
<keyword evidence="6" id="KW-0943">RNA-mediated gene silencing</keyword>
<evidence type="ECO:0000256" key="2">
    <source>
        <dbReference type="ARBA" id="ARBA00022473"/>
    </source>
</evidence>
<dbReference type="Pfam" id="PF02170">
    <property type="entry name" value="PAZ"/>
    <property type="match status" value="1"/>
</dbReference>
<accession>A0AAV4DJ61</accession>
<dbReference type="GO" id="GO:0030154">
    <property type="term" value="P:cell differentiation"/>
    <property type="evidence" value="ECO:0007669"/>
    <property type="project" value="UniProtKB-KW"/>
</dbReference>
<dbReference type="GO" id="GO:0003723">
    <property type="term" value="F:RNA binding"/>
    <property type="evidence" value="ECO:0007669"/>
    <property type="project" value="UniProtKB-KW"/>
</dbReference>
<keyword evidence="12" id="KW-1185">Reference proteome</keyword>
<dbReference type="SMART" id="SM00949">
    <property type="entry name" value="PAZ"/>
    <property type="match status" value="1"/>
</dbReference>
<dbReference type="PANTHER" id="PTHR22891">
    <property type="entry name" value="EUKARYOTIC TRANSLATION INITIATION FACTOR 2C"/>
    <property type="match status" value="1"/>
</dbReference>
<feature type="domain" description="PAZ" evidence="9">
    <location>
        <begin position="364"/>
        <end position="478"/>
    </location>
</feature>
<dbReference type="SUPFAM" id="SSF101690">
    <property type="entry name" value="PAZ domain"/>
    <property type="match status" value="1"/>
</dbReference>
<keyword evidence="5" id="KW-0694">RNA-binding</keyword>
<evidence type="ECO:0000256" key="8">
    <source>
        <dbReference type="SAM" id="MobiDB-lite"/>
    </source>
</evidence>
<evidence type="ECO:0000259" key="9">
    <source>
        <dbReference type="PROSITE" id="PS50821"/>
    </source>
</evidence>
<evidence type="ECO:0000256" key="6">
    <source>
        <dbReference type="ARBA" id="ARBA00023158"/>
    </source>
</evidence>
<evidence type="ECO:0000256" key="7">
    <source>
        <dbReference type="ARBA" id="ARBA00038291"/>
    </source>
</evidence>
<dbReference type="SMART" id="SM00950">
    <property type="entry name" value="Piwi"/>
    <property type="match status" value="1"/>
</dbReference>
<evidence type="ECO:0000313" key="11">
    <source>
        <dbReference type="EMBL" id="GFO44196.1"/>
    </source>
</evidence>
<dbReference type="InterPro" id="IPR036085">
    <property type="entry name" value="PAZ_dom_sf"/>
</dbReference>
<feature type="compositionally biased region" description="Gly residues" evidence="8">
    <location>
        <begin position="126"/>
        <end position="136"/>
    </location>
</feature>
<dbReference type="EMBL" id="BLXT01007934">
    <property type="protein sequence ID" value="GFO44196.1"/>
    <property type="molecule type" value="Genomic_DNA"/>
</dbReference>
<evidence type="ECO:0000259" key="10">
    <source>
        <dbReference type="PROSITE" id="PS50822"/>
    </source>
</evidence>
<dbReference type="Gene3D" id="3.30.420.10">
    <property type="entry name" value="Ribonuclease H-like superfamily/Ribonuclease H"/>
    <property type="match status" value="1"/>
</dbReference>
<dbReference type="InterPro" id="IPR003165">
    <property type="entry name" value="Piwi"/>
</dbReference>
<dbReference type="PROSITE" id="PS50822">
    <property type="entry name" value="PIWI"/>
    <property type="match status" value="1"/>
</dbReference>
<dbReference type="FunFam" id="3.30.420.10:FF:000014">
    <property type="entry name" value="Piwi-like RNA-mediated gene silencing 1"/>
    <property type="match status" value="1"/>
</dbReference>
<feature type="domain" description="Piwi" evidence="10">
    <location>
        <begin position="649"/>
        <end position="942"/>
    </location>
</feature>
<feature type="region of interest" description="Disordered" evidence="8">
    <location>
        <begin position="1"/>
        <end position="102"/>
    </location>
</feature>
<dbReference type="CDD" id="cd02845">
    <property type="entry name" value="PAZ_piwi_like"/>
    <property type="match status" value="1"/>
</dbReference>
<dbReference type="Proteomes" id="UP000735302">
    <property type="component" value="Unassembled WGS sequence"/>
</dbReference>
<dbReference type="Pfam" id="PF23278">
    <property type="entry name" value="Piwi_N"/>
    <property type="match status" value="1"/>
</dbReference>
<protein>
    <submittedName>
        <fullName evidence="11">Piwi-like protein 1</fullName>
    </submittedName>
</protein>
<comment type="similarity">
    <text evidence="7">Belongs to the argonaute family. Piwi subfamily.</text>
</comment>
<evidence type="ECO:0000313" key="12">
    <source>
        <dbReference type="Proteomes" id="UP000735302"/>
    </source>
</evidence>
<dbReference type="PROSITE" id="PS50821">
    <property type="entry name" value="PAZ"/>
    <property type="match status" value="1"/>
</dbReference>
<dbReference type="InterPro" id="IPR036397">
    <property type="entry name" value="RNaseH_sf"/>
</dbReference>
<comment type="subcellular location">
    <subcellularLocation>
        <location evidence="1">Cytoplasm</location>
    </subcellularLocation>
</comment>
<name>A0AAV4DJ61_9GAST</name>
<feature type="compositionally biased region" description="Low complexity" evidence="8">
    <location>
        <begin position="64"/>
        <end position="102"/>
    </location>
</feature>
<proteinExistence type="inferred from homology"/>
<dbReference type="FunFam" id="2.170.260.10:FF:000003">
    <property type="entry name" value="Piwi-like RNA-mediated gene silencing 2"/>
    <property type="match status" value="1"/>
</dbReference>
<dbReference type="CDD" id="cd04658">
    <property type="entry name" value="Piwi_piwi-like_Euk"/>
    <property type="match status" value="1"/>
</dbReference>
<feature type="region of interest" description="Disordered" evidence="8">
    <location>
        <begin position="122"/>
        <end position="167"/>
    </location>
</feature>
<dbReference type="InterPro" id="IPR003100">
    <property type="entry name" value="PAZ_dom"/>
</dbReference>
<evidence type="ECO:0000256" key="3">
    <source>
        <dbReference type="ARBA" id="ARBA00022490"/>
    </source>
</evidence>
<evidence type="ECO:0000256" key="1">
    <source>
        <dbReference type="ARBA" id="ARBA00004496"/>
    </source>
</evidence>
<gene>
    <name evidence="11" type="ORF">PoB_007070100</name>
</gene>
<dbReference type="SUPFAM" id="SSF53098">
    <property type="entry name" value="Ribonuclease H-like"/>
    <property type="match status" value="1"/>
</dbReference>
<keyword evidence="3" id="KW-0963">Cytoplasm</keyword>
<evidence type="ECO:0000256" key="5">
    <source>
        <dbReference type="ARBA" id="ARBA00022884"/>
    </source>
</evidence>
<dbReference type="GO" id="GO:0005737">
    <property type="term" value="C:cytoplasm"/>
    <property type="evidence" value="ECO:0007669"/>
    <property type="project" value="UniProtKB-SubCell"/>
</dbReference>
<sequence length="956" mass="108322">MSEPGQGRARGRGRKGRGRPKTAEQVTPGQAPAQSQPPPPGAAEAGPSAPPVGRGRSRGKAARQAAAQQQEQRQPQTPQVEQQQQPKAPQMQQQQQPQVPQIQQQQQQQQVSQVQQQQAQAEAGGAMVGGRGVQRGGGRERPSGNGNGGPPTAEMAGMSIGERGDAPYTRRAPYEKYVERQWKDVAVSSKGVKGDKCTLITNYFEVTLPSEFRIFQYHVDFKPAIENVRVKFAMIASLSDIIGETKCFDGGILYLCRKLQPDPSIHYRERAYDGEQVQMTFTWTCEVMPTSPQFLQISNLLFKRVQGALKMKLIRDHYFNMGLSVQVRQHRLEVVPGFTTSIAKYEGGILLGVDIIHKILRMDTVLDSLYNLYQSMTFTDVSVFHNQAIRNFVGNIVMTRFNNRTYRVDDIDWDARPTDTFVRKGENITYADYYQQHWNVTINDMDQPLLVTKPTDKDLRRGNKENLYLVPELCTITGLSEQARSDFNVMRDLSVHTRIGPDKRVATLERFMNQVNTVEEAQNVLRPWQMSIAPKAARIPARQFPAEKLLMRDRQNRGILEITYNIKEADWGRNMRNAHLLNPVHMQNWMIVFPARAQTNAVELSDCLSRVGPGMGMNIGRPTVVELPNDRNDTYLQAIRHNLSEEVQMVVAVVMNNKKDRYDAIKKNCCIDNPVPSQVVMTKTLSKKQGLMSVATKIAIQMNCKMGGEPWGSTIPLSNFMVVGMDSYHDSSNKNQSVGAMVASLNKECTRYFSKTEYHPSKDELMRNLTVLFSGALRKYHEVNRTLPQRIFIYRDGVGDGQLSVVYHSEMEQIRQACNDCAGDEYKPQIAFIVVKKRINTRLFSQEGNQIINPQPGTIVDDFVTKSEWYDFFLVSQSVRQGTVTPTSFNVIFDESGLHPDHMQRLTYKLIHLYFNWQGTVRVPAPCQYAHKLAFLQGQSLHREFSALLADKLFYL</sequence>
<comment type="caution">
    <text evidence="11">The sequence shown here is derived from an EMBL/GenBank/DDBJ whole genome shotgun (WGS) entry which is preliminary data.</text>
</comment>
<reference evidence="11 12" key="1">
    <citation type="journal article" date="2021" name="Elife">
        <title>Chloroplast acquisition without the gene transfer in kleptoplastic sea slugs, Plakobranchus ocellatus.</title>
        <authorList>
            <person name="Maeda T."/>
            <person name="Takahashi S."/>
            <person name="Yoshida T."/>
            <person name="Shimamura S."/>
            <person name="Takaki Y."/>
            <person name="Nagai Y."/>
            <person name="Toyoda A."/>
            <person name="Suzuki Y."/>
            <person name="Arimoto A."/>
            <person name="Ishii H."/>
            <person name="Satoh N."/>
            <person name="Nishiyama T."/>
            <person name="Hasebe M."/>
            <person name="Maruyama T."/>
            <person name="Minagawa J."/>
            <person name="Obokata J."/>
            <person name="Shigenobu S."/>
        </authorList>
    </citation>
    <scope>NUCLEOTIDE SEQUENCE [LARGE SCALE GENOMIC DNA]</scope>
</reference>
<dbReference type="GO" id="GO:0031047">
    <property type="term" value="P:regulatory ncRNA-mediated gene silencing"/>
    <property type="evidence" value="ECO:0007669"/>
    <property type="project" value="UniProtKB-KW"/>
</dbReference>